<sequence>MEAPDVDFPLFSHLPTELRIQIWGEALPKFRRPLYFYRKGCWRLRRVGQMQLRYEFDHRLLDDMKFEIPLFSTNREARDVVMRWIHKQGVKVQFDTATDTFWFRRAFNPKYDTLFVPWDRWPEFVFEADRMWRRNPDHEGMTIDWMEPAFTQIAVPWKIVATGYIFLTHLFHARSYSSIQKVFLVVNFKDMPREEIDGKAQSRWELGSLPKTAMFKWIDNRDHFQGGDTPYYDEVSWYEMIRHASYGMTKGCGWHEDHQLEVQFVSVTKK</sequence>
<organism evidence="2 3">
    <name type="scientific">Aspergillus sclerotiicarbonarius (strain CBS 121057 / IBT 28362)</name>
    <dbReference type="NCBI Taxonomy" id="1448318"/>
    <lineage>
        <taxon>Eukaryota</taxon>
        <taxon>Fungi</taxon>
        <taxon>Dikarya</taxon>
        <taxon>Ascomycota</taxon>
        <taxon>Pezizomycotina</taxon>
        <taxon>Eurotiomycetes</taxon>
        <taxon>Eurotiomycetidae</taxon>
        <taxon>Eurotiales</taxon>
        <taxon>Aspergillaceae</taxon>
        <taxon>Aspergillus</taxon>
        <taxon>Aspergillus subgen. Circumdati</taxon>
    </lineage>
</organism>
<keyword evidence="3" id="KW-1185">Reference proteome</keyword>
<dbReference type="Pfam" id="PF20150">
    <property type="entry name" value="2EXR"/>
    <property type="match status" value="1"/>
</dbReference>
<name>A0A319EHC7_ASPSB</name>
<dbReference type="AlphaFoldDB" id="A0A319EHC7"/>
<feature type="domain" description="2EXR" evidence="1">
    <location>
        <begin position="8"/>
        <end position="114"/>
    </location>
</feature>
<dbReference type="VEuPathDB" id="FungiDB:BO78DRAFT_421850"/>
<reference evidence="2 3" key="1">
    <citation type="submission" date="2018-02" db="EMBL/GenBank/DDBJ databases">
        <title>The genomes of Aspergillus section Nigri reveals drivers in fungal speciation.</title>
        <authorList>
            <consortium name="DOE Joint Genome Institute"/>
            <person name="Vesth T.C."/>
            <person name="Nybo J."/>
            <person name="Theobald S."/>
            <person name="Brandl J."/>
            <person name="Frisvad J.C."/>
            <person name="Nielsen K.F."/>
            <person name="Lyhne E.K."/>
            <person name="Kogle M.E."/>
            <person name="Kuo A."/>
            <person name="Riley R."/>
            <person name="Clum A."/>
            <person name="Nolan M."/>
            <person name="Lipzen A."/>
            <person name="Salamov A."/>
            <person name="Henrissat B."/>
            <person name="Wiebenga A."/>
            <person name="De vries R.P."/>
            <person name="Grigoriev I.V."/>
            <person name="Mortensen U.H."/>
            <person name="Andersen M.R."/>
            <person name="Baker S.E."/>
        </authorList>
    </citation>
    <scope>NUCLEOTIDE SEQUENCE [LARGE SCALE GENOMIC DNA]</scope>
    <source>
        <strain evidence="2 3">CBS 121057</strain>
    </source>
</reference>
<evidence type="ECO:0000313" key="2">
    <source>
        <dbReference type="EMBL" id="PYI03124.1"/>
    </source>
</evidence>
<dbReference type="InterPro" id="IPR045518">
    <property type="entry name" value="2EXR"/>
</dbReference>
<dbReference type="OrthoDB" id="3546385at2759"/>
<dbReference type="Proteomes" id="UP000248423">
    <property type="component" value="Unassembled WGS sequence"/>
</dbReference>
<evidence type="ECO:0000259" key="1">
    <source>
        <dbReference type="Pfam" id="PF20150"/>
    </source>
</evidence>
<evidence type="ECO:0000313" key="3">
    <source>
        <dbReference type="Proteomes" id="UP000248423"/>
    </source>
</evidence>
<proteinExistence type="predicted"/>
<accession>A0A319EHC7</accession>
<protein>
    <recommendedName>
        <fullName evidence="1">2EXR domain-containing protein</fullName>
    </recommendedName>
</protein>
<gene>
    <name evidence="2" type="ORF">BO78DRAFT_421850</name>
</gene>
<dbReference type="EMBL" id="KZ826384">
    <property type="protein sequence ID" value="PYI03124.1"/>
    <property type="molecule type" value="Genomic_DNA"/>
</dbReference>